<accession>A0A2S5GEV0</accession>
<proteinExistence type="predicted"/>
<dbReference type="OrthoDB" id="9759607at2"/>
<feature type="transmembrane region" description="Helical" evidence="1">
    <location>
        <begin position="6"/>
        <end position="26"/>
    </location>
</feature>
<dbReference type="RefSeq" id="WP_104057039.1">
    <property type="nucleotide sequence ID" value="NZ_PREZ01000002.1"/>
</dbReference>
<dbReference type="InterPro" id="IPR029016">
    <property type="entry name" value="GAF-like_dom_sf"/>
</dbReference>
<dbReference type="Gene3D" id="3.30.70.270">
    <property type="match status" value="1"/>
</dbReference>
<dbReference type="InterPro" id="IPR000160">
    <property type="entry name" value="GGDEF_dom"/>
</dbReference>
<dbReference type="NCBIfam" id="TIGR00254">
    <property type="entry name" value="GGDEF"/>
    <property type="match status" value="1"/>
</dbReference>
<gene>
    <name evidence="3" type="ORF">C4B60_05680</name>
</gene>
<keyword evidence="1" id="KW-1133">Transmembrane helix</keyword>
<keyword evidence="4" id="KW-1185">Reference proteome</keyword>
<dbReference type="GO" id="GO:0052621">
    <property type="term" value="F:diguanylate cyclase activity"/>
    <property type="evidence" value="ECO:0007669"/>
    <property type="project" value="TreeGrafter"/>
</dbReference>
<dbReference type="InterPro" id="IPR029787">
    <property type="entry name" value="Nucleotide_cyclase"/>
</dbReference>
<dbReference type="SUPFAM" id="SSF55781">
    <property type="entry name" value="GAF domain-like"/>
    <property type="match status" value="1"/>
</dbReference>
<dbReference type="InterPro" id="IPR050469">
    <property type="entry name" value="Diguanylate_Cyclase"/>
</dbReference>
<comment type="caution">
    <text evidence="3">The sequence shown here is derived from an EMBL/GenBank/DDBJ whole genome shotgun (WGS) entry which is preliminary data.</text>
</comment>
<dbReference type="SMART" id="SM00267">
    <property type="entry name" value="GGDEF"/>
    <property type="match status" value="1"/>
</dbReference>
<dbReference type="EMBL" id="PREZ01000002">
    <property type="protein sequence ID" value="PPA71550.1"/>
    <property type="molecule type" value="Genomic_DNA"/>
</dbReference>
<dbReference type="SUPFAM" id="SSF55073">
    <property type="entry name" value="Nucleotide cyclase"/>
    <property type="match status" value="1"/>
</dbReference>
<keyword evidence="1" id="KW-0472">Membrane</keyword>
<organism evidence="3 4">
    <name type="scientific">Jeotgalibacillus proteolyticus</name>
    <dbReference type="NCBI Taxonomy" id="2082395"/>
    <lineage>
        <taxon>Bacteria</taxon>
        <taxon>Bacillati</taxon>
        <taxon>Bacillota</taxon>
        <taxon>Bacilli</taxon>
        <taxon>Bacillales</taxon>
        <taxon>Caryophanaceae</taxon>
        <taxon>Jeotgalibacillus</taxon>
    </lineage>
</organism>
<feature type="transmembrane region" description="Helical" evidence="1">
    <location>
        <begin position="177"/>
        <end position="198"/>
    </location>
</feature>
<dbReference type="Pfam" id="PF00990">
    <property type="entry name" value="GGDEF"/>
    <property type="match status" value="1"/>
</dbReference>
<dbReference type="InterPro" id="IPR043128">
    <property type="entry name" value="Rev_trsase/Diguanyl_cyclase"/>
</dbReference>
<name>A0A2S5GEV0_9BACL</name>
<feature type="transmembrane region" description="Helical" evidence="1">
    <location>
        <begin position="204"/>
        <end position="223"/>
    </location>
</feature>
<feature type="transmembrane region" description="Helical" evidence="1">
    <location>
        <begin position="38"/>
        <end position="56"/>
    </location>
</feature>
<reference evidence="3 4" key="1">
    <citation type="submission" date="2018-02" db="EMBL/GenBank/DDBJ databases">
        <title>Jeotgalibacillus proteolyticum sp. nov. a protease producing bacterium isolated from ocean sediments of Laizhou Bay.</title>
        <authorList>
            <person name="Li Y."/>
        </authorList>
    </citation>
    <scope>NUCLEOTIDE SEQUENCE [LARGE SCALE GENOMIC DNA]</scope>
    <source>
        <strain evidence="3 4">22-7</strain>
    </source>
</reference>
<dbReference type="Gene3D" id="3.30.450.40">
    <property type="match status" value="1"/>
</dbReference>
<dbReference type="GO" id="GO:0043709">
    <property type="term" value="P:cell adhesion involved in single-species biofilm formation"/>
    <property type="evidence" value="ECO:0007669"/>
    <property type="project" value="TreeGrafter"/>
</dbReference>
<feature type="transmembrane region" description="Helical" evidence="1">
    <location>
        <begin position="140"/>
        <end position="165"/>
    </location>
</feature>
<sequence>MEGVSIKVRWVFWLVWIMVFPAGLYYSYQADPIEITSWWVPLALVIIGIISAFLPFKVNDSTIFLLYWVNLTAFLTYGMFFEVLLMQIVLIPLLIRSAINRHTLYRYAVNSAMMMIISIAAAEAFYALNISVTEDSVLVIFLGSALYILIHNVLNHLFLYGFTALMKNRSRFISKDVILDYVSTTLSLPYGLALFYLLDRIGVMAIFYLGAPFLTVALVLRLYNTSEKVNADLARAGEIGHQLAAQLKENEVLDLFVKKLTAFLPIDYAYILDVDVVNERLILLRRFENGRIELSSLPPVSKGEGISGTVWGERTSRLYHKKSEWLETAEGYMPRDIESVLSLPIRRNNEIVAVLLVASRKKYAYKPHHLPIIDLLCSYFAVAIQNAKSYQNTIVKSERCALTGLYNYRYFQEKLDLEFSRLKNGALDQLSLILVDIDYFKRVNDTYGHQSGNDLLCSIADVLREKVEDKGVVARYGGEEFVILLADLTKEDSVKLAEKIRKTIEETEFRTSHDLTSKRESILVKLTVSIGVSTAPEDTDNAKNLIRSADRALYIGAKRAGRNRVAAGIKQ</sequence>
<dbReference type="PROSITE" id="PS50887">
    <property type="entry name" value="GGDEF"/>
    <property type="match status" value="1"/>
</dbReference>
<dbReference type="GO" id="GO:0005886">
    <property type="term" value="C:plasma membrane"/>
    <property type="evidence" value="ECO:0007669"/>
    <property type="project" value="TreeGrafter"/>
</dbReference>
<dbReference type="InterPro" id="IPR003018">
    <property type="entry name" value="GAF"/>
</dbReference>
<feature type="transmembrane region" description="Helical" evidence="1">
    <location>
        <begin position="68"/>
        <end position="95"/>
    </location>
</feature>
<dbReference type="SMART" id="SM00065">
    <property type="entry name" value="GAF"/>
    <property type="match status" value="1"/>
</dbReference>
<keyword evidence="1" id="KW-0812">Transmembrane</keyword>
<evidence type="ECO:0000313" key="4">
    <source>
        <dbReference type="Proteomes" id="UP000239047"/>
    </source>
</evidence>
<protein>
    <submittedName>
        <fullName evidence="3">GGDEF domain-containing protein</fullName>
    </submittedName>
</protein>
<feature type="domain" description="GGDEF" evidence="2">
    <location>
        <begin position="428"/>
        <end position="570"/>
    </location>
</feature>
<evidence type="ECO:0000256" key="1">
    <source>
        <dbReference type="SAM" id="Phobius"/>
    </source>
</evidence>
<feature type="transmembrane region" description="Helical" evidence="1">
    <location>
        <begin position="107"/>
        <end position="128"/>
    </location>
</feature>
<dbReference type="Proteomes" id="UP000239047">
    <property type="component" value="Unassembled WGS sequence"/>
</dbReference>
<evidence type="ECO:0000313" key="3">
    <source>
        <dbReference type="EMBL" id="PPA71550.1"/>
    </source>
</evidence>
<evidence type="ECO:0000259" key="2">
    <source>
        <dbReference type="PROSITE" id="PS50887"/>
    </source>
</evidence>
<dbReference type="CDD" id="cd01949">
    <property type="entry name" value="GGDEF"/>
    <property type="match status" value="1"/>
</dbReference>
<dbReference type="FunFam" id="3.30.70.270:FF:000001">
    <property type="entry name" value="Diguanylate cyclase domain protein"/>
    <property type="match status" value="1"/>
</dbReference>
<dbReference type="PANTHER" id="PTHR45138">
    <property type="entry name" value="REGULATORY COMPONENTS OF SENSORY TRANSDUCTION SYSTEM"/>
    <property type="match status" value="1"/>
</dbReference>
<dbReference type="AlphaFoldDB" id="A0A2S5GEV0"/>
<dbReference type="GO" id="GO:1902201">
    <property type="term" value="P:negative regulation of bacterial-type flagellum-dependent cell motility"/>
    <property type="evidence" value="ECO:0007669"/>
    <property type="project" value="TreeGrafter"/>
</dbReference>
<dbReference type="PANTHER" id="PTHR45138:SF9">
    <property type="entry name" value="DIGUANYLATE CYCLASE DGCM-RELATED"/>
    <property type="match status" value="1"/>
</dbReference>
<dbReference type="Pfam" id="PF13185">
    <property type="entry name" value="GAF_2"/>
    <property type="match status" value="1"/>
</dbReference>